<comment type="function">
    <text evidence="4">Oxidoreductase that binds mammalian estrogens with high affinity.</text>
</comment>
<name>A0A1B2J8U6_PICPA</name>
<dbReference type="CDD" id="cd02933">
    <property type="entry name" value="OYE_like_FMN"/>
    <property type="match status" value="1"/>
</dbReference>
<evidence type="ECO:0000256" key="6">
    <source>
        <dbReference type="ARBA" id="ARBA00075326"/>
    </source>
</evidence>
<dbReference type="InterPro" id="IPR001155">
    <property type="entry name" value="OxRdtase_FMN_N"/>
</dbReference>
<reference evidence="8 9" key="1">
    <citation type="submission" date="2016-02" db="EMBL/GenBank/DDBJ databases">
        <title>Comparative genomic and transcriptomic foundation for Pichia pastoris.</title>
        <authorList>
            <person name="Love K.R."/>
            <person name="Shah K.A."/>
            <person name="Whittaker C.A."/>
            <person name="Wu J."/>
            <person name="Bartlett M.C."/>
            <person name="Ma D."/>
            <person name="Leeson R.L."/>
            <person name="Priest M."/>
            <person name="Young S.K."/>
            <person name="Love J.C."/>
        </authorList>
    </citation>
    <scope>NUCLEOTIDE SEQUENCE [LARGE SCALE GENOMIC DNA]</scope>
    <source>
        <strain evidence="8 9">ATCC 28485</strain>
    </source>
</reference>
<dbReference type="GO" id="GO:0042562">
    <property type="term" value="F:hormone binding"/>
    <property type="evidence" value="ECO:0007669"/>
    <property type="project" value="UniProtKB-ARBA"/>
</dbReference>
<dbReference type="Pfam" id="PF00724">
    <property type="entry name" value="Oxidored_FMN"/>
    <property type="match status" value="1"/>
</dbReference>
<evidence type="ECO:0000256" key="5">
    <source>
        <dbReference type="ARBA" id="ARBA00067604"/>
    </source>
</evidence>
<comment type="cofactor">
    <cofactor evidence="1">
        <name>FMN</name>
        <dbReference type="ChEBI" id="CHEBI:58210"/>
    </cofactor>
</comment>
<dbReference type="EMBL" id="CP014584">
    <property type="protein sequence ID" value="ANZ74433.1"/>
    <property type="molecule type" value="Genomic_DNA"/>
</dbReference>
<evidence type="ECO:0000313" key="9">
    <source>
        <dbReference type="Proteomes" id="UP000094565"/>
    </source>
</evidence>
<dbReference type="FunFam" id="3.20.20.70:FF:000138">
    <property type="entry name" value="NADPH dehydrogenase 1"/>
    <property type="match status" value="1"/>
</dbReference>
<evidence type="ECO:0000256" key="2">
    <source>
        <dbReference type="ARBA" id="ARBA00005979"/>
    </source>
</evidence>
<evidence type="ECO:0000256" key="1">
    <source>
        <dbReference type="ARBA" id="ARBA00001917"/>
    </source>
</evidence>
<gene>
    <name evidence="8" type="ORF">ATY40_BA7500401</name>
</gene>
<evidence type="ECO:0000256" key="4">
    <source>
        <dbReference type="ARBA" id="ARBA00056646"/>
    </source>
</evidence>
<dbReference type="Proteomes" id="UP000094565">
    <property type="component" value="Chromosome 1"/>
</dbReference>
<dbReference type="InterPro" id="IPR045247">
    <property type="entry name" value="Oye-like"/>
</dbReference>
<keyword evidence="9" id="KW-1185">Reference proteome</keyword>
<dbReference type="PANTHER" id="PTHR22893:SF91">
    <property type="entry name" value="NADPH DEHYDROGENASE 2-RELATED"/>
    <property type="match status" value="1"/>
</dbReference>
<keyword evidence="3" id="KW-0285">Flavoprotein</keyword>
<dbReference type="GO" id="GO:0010181">
    <property type="term" value="F:FMN binding"/>
    <property type="evidence" value="ECO:0007669"/>
    <property type="project" value="InterPro"/>
</dbReference>
<evidence type="ECO:0000259" key="7">
    <source>
        <dbReference type="Pfam" id="PF00724"/>
    </source>
</evidence>
<dbReference type="Gene3D" id="3.20.20.70">
    <property type="entry name" value="Aldolase class I"/>
    <property type="match status" value="1"/>
</dbReference>
<dbReference type="SUPFAM" id="SSF51395">
    <property type="entry name" value="FMN-linked oxidoreductases"/>
    <property type="match status" value="1"/>
</dbReference>
<keyword evidence="3" id="KW-0288">FMN</keyword>
<protein>
    <recommendedName>
        <fullName evidence="5">Probable NADPH dehydrogenase</fullName>
    </recommendedName>
    <alternativeName>
        <fullName evidence="6">Estrogen-binding protein</fullName>
    </alternativeName>
</protein>
<dbReference type="PANTHER" id="PTHR22893">
    <property type="entry name" value="NADH OXIDOREDUCTASE-RELATED"/>
    <property type="match status" value="1"/>
</dbReference>
<feature type="domain" description="NADH:flavin oxidoreductase/NADH oxidase N-terminal" evidence="7">
    <location>
        <begin position="10"/>
        <end position="365"/>
    </location>
</feature>
<comment type="similarity">
    <text evidence="2">Belongs to the NADH:flavin oxidoreductase/NADH oxidase family.</text>
</comment>
<sequence length="409" mass="45321">MTVSDLKETNLFKPIKVGNVDLTTRVTFAPTTRTRATDDFVPSQLQLQYYDDRSKDNGGLIITEATFVSKQGGLYDHVPGIWSERQAKAWRAITDKVHQNNTAISVQLWNLGRVASPKLAKEHGLKLLGPSAFYESEASERAAQEAGIELQAATIEDIENFKKEYVVAAKLAVDVAGFDFIEVHSAHGYLFDQFLQGKGVNERTDQYGGTIENRARFLLEVIDLLIDTVGAEKLAIRLSPWADVQGSGGVNGDPHPIVLYGYVLSELEKRAHQGNRLAYVSIVEPRVNGVTDVSDEEAVEKGIANNDFILDIWKGVVVRSGAYLSSPGYPNLIKDVNANDRTLIGAGRFWTSNPDLVQRLKNGQKLTPYDRSTFYLDTNYGYNTWKKYGDDTVVSEDDPESKKTPVALA</sequence>
<evidence type="ECO:0000256" key="3">
    <source>
        <dbReference type="ARBA" id="ARBA00022643"/>
    </source>
</evidence>
<evidence type="ECO:0000313" key="8">
    <source>
        <dbReference type="EMBL" id="ANZ74433.1"/>
    </source>
</evidence>
<organism evidence="8 9">
    <name type="scientific">Komagataella pastoris</name>
    <name type="common">Yeast</name>
    <name type="synonym">Pichia pastoris</name>
    <dbReference type="NCBI Taxonomy" id="4922"/>
    <lineage>
        <taxon>Eukaryota</taxon>
        <taxon>Fungi</taxon>
        <taxon>Dikarya</taxon>
        <taxon>Ascomycota</taxon>
        <taxon>Saccharomycotina</taxon>
        <taxon>Pichiomycetes</taxon>
        <taxon>Pichiales</taxon>
        <taxon>Pichiaceae</taxon>
        <taxon>Komagataella</taxon>
    </lineage>
</organism>
<dbReference type="OrthoDB" id="276546at2759"/>
<proteinExistence type="inferred from homology"/>
<dbReference type="InterPro" id="IPR013785">
    <property type="entry name" value="Aldolase_TIM"/>
</dbReference>
<dbReference type="GO" id="GO:0003959">
    <property type="term" value="F:NADPH dehydrogenase activity"/>
    <property type="evidence" value="ECO:0007669"/>
    <property type="project" value="TreeGrafter"/>
</dbReference>
<accession>A0A1B2J8U6</accession>
<dbReference type="AlphaFoldDB" id="A0A1B2J8U6"/>